<dbReference type="RefSeq" id="WP_007005981.1">
    <property type="nucleotide sequence ID" value="NZ_GG770860.1"/>
</dbReference>
<dbReference type="AlphaFoldDB" id="D5RGK5"/>
<proteinExistence type="predicted"/>
<keyword evidence="1" id="KW-0472">Membrane</keyword>
<dbReference type="EMBL" id="ADVL01000041">
    <property type="protein sequence ID" value="EFH13563.1"/>
    <property type="molecule type" value="Genomic_DNA"/>
</dbReference>
<organism evidence="3 4">
    <name type="scientific">Pseudoroseomonas cervicalis ATCC 49957</name>
    <dbReference type="NCBI Taxonomy" id="525371"/>
    <lineage>
        <taxon>Bacteria</taxon>
        <taxon>Pseudomonadati</taxon>
        <taxon>Pseudomonadota</taxon>
        <taxon>Alphaproteobacteria</taxon>
        <taxon>Acetobacterales</taxon>
        <taxon>Roseomonadaceae</taxon>
        <taxon>Roseomonas</taxon>
    </lineage>
</organism>
<evidence type="ECO:0000313" key="3">
    <source>
        <dbReference type="EMBL" id="EFH13563.1"/>
    </source>
</evidence>
<gene>
    <name evidence="3" type="ORF">HMPREF0731_0214</name>
</gene>
<sequence length="105" mass="11087">MSLLEWGLQAALVLALFAALPMALRLERALTALRKDRAALAATVQGFTDATREAEAAIARLRAAAEGAGRGVAEQVAAANALREDLRYLSDRAEGLADRLDAGVR</sequence>
<reference evidence="3 4" key="1">
    <citation type="submission" date="2010-04" db="EMBL/GenBank/DDBJ databases">
        <authorList>
            <person name="Qin X."/>
            <person name="Bachman B."/>
            <person name="Battles P."/>
            <person name="Bell A."/>
            <person name="Bess C."/>
            <person name="Bickham C."/>
            <person name="Chaboub L."/>
            <person name="Chen D."/>
            <person name="Coyle M."/>
            <person name="Deiros D.R."/>
            <person name="Dinh H."/>
            <person name="Forbes L."/>
            <person name="Fowler G."/>
            <person name="Francisco L."/>
            <person name="Fu Q."/>
            <person name="Gubbala S."/>
            <person name="Hale W."/>
            <person name="Han Y."/>
            <person name="Hemphill L."/>
            <person name="Highlander S.K."/>
            <person name="Hirani K."/>
            <person name="Hogues M."/>
            <person name="Jackson L."/>
            <person name="Jakkamsetti A."/>
            <person name="Javaid M."/>
            <person name="Jiang H."/>
            <person name="Korchina V."/>
            <person name="Kovar C."/>
            <person name="Lara F."/>
            <person name="Lee S."/>
            <person name="Mata R."/>
            <person name="Mathew T."/>
            <person name="Moen C."/>
            <person name="Morales K."/>
            <person name="Munidasa M."/>
            <person name="Nazareth L."/>
            <person name="Ngo R."/>
            <person name="Nguyen L."/>
            <person name="Okwuonu G."/>
            <person name="Ongeri F."/>
            <person name="Patil S."/>
            <person name="Petrosino J."/>
            <person name="Pham C."/>
            <person name="Pham P."/>
            <person name="Pu L.-L."/>
            <person name="Puazo M."/>
            <person name="Raj R."/>
            <person name="Reid J."/>
            <person name="Rouhana J."/>
            <person name="Saada N."/>
            <person name="Shang Y."/>
            <person name="Simmons D."/>
            <person name="Thornton R."/>
            <person name="Warren J."/>
            <person name="Weissenberger G."/>
            <person name="Zhang J."/>
            <person name="Zhang L."/>
            <person name="Zhou C."/>
            <person name="Zhu D."/>
            <person name="Muzny D."/>
            <person name="Worley K."/>
            <person name="Gibbs R."/>
        </authorList>
    </citation>
    <scope>NUCLEOTIDE SEQUENCE [LARGE SCALE GENOMIC DNA]</scope>
    <source>
        <strain evidence="3 4">ATCC 49957</strain>
    </source>
</reference>
<comment type="caution">
    <text evidence="3">The sequence shown here is derived from an EMBL/GenBank/DDBJ whole genome shotgun (WGS) entry which is preliminary data.</text>
</comment>
<dbReference type="HOGENOM" id="CLU_2255922_0_0_5"/>
<name>D5RGK5_9PROT</name>
<feature type="non-terminal residue" evidence="3">
    <location>
        <position position="105"/>
    </location>
</feature>
<accession>D5RGK5</accession>
<dbReference type="Proteomes" id="UP000005324">
    <property type="component" value="Unassembled WGS sequence"/>
</dbReference>
<protein>
    <recommendedName>
        <fullName evidence="2">DUF6468 domain-containing protein</fullName>
    </recommendedName>
</protein>
<keyword evidence="1" id="KW-1133">Transmembrane helix</keyword>
<evidence type="ECO:0000259" key="2">
    <source>
        <dbReference type="Pfam" id="PF20072"/>
    </source>
</evidence>
<keyword evidence="4" id="KW-1185">Reference proteome</keyword>
<dbReference type="Pfam" id="PF20072">
    <property type="entry name" value="DUF6468"/>
    <property type="match status" value="1"/>
</dbReference>
<dbReference type="InterPro" id="IPR045531">
    <property type="entry name" value="DUF6468"/>
</dbReference>
<feature type="transmembrane region" description="Helical" evidence="1">
    <location>
        <begin position="6"/>
        <end position="24"/>
    </location>
</feature>
<evidence type="ECO:0000256" key="1">
    <source>
        <dbReference type="SAM" id="Phobius"/>
    </source>
</evidence>
<evidence type="ECO:0000313" key="4">
    <source>
        <dbReference type="Proteomes" id="UP000005324"/>
    </source>
</evidence>
<keyword evidence="1" id="KW-0812">Transmembrane</keyword>
<feature type="domain" description="DUF6468" evidence="2">
    <location>
        <begin position="33"/>
        <end position="105"/>
    </location>
</feature>